<geneLocation type="plasmid" evidence="2">
    <name>pJB37</name>
</geneLocation>
<protein>
    <recommendedName>
        <fullName evidence="3">Lipoprotein</fullName>
    </recommendedName>
</protein>
<feature type="compositionally biased region" description="Polar residues" evidence="1">
    <location>
        <begin position="174"/>
        <end position="187"/>
    </location>
</feature>
<sequence>MDKENREMKLRLVLAVGGVLGLVGCDAVTDFKLGMAQRELREECFGSFTNTCVSKTIDFNIKVLESVPLSGPEDKKGIIAMFGDEGWDLWKESEEEVKDQVIDILESRRPGFFSRWFLGDAQPFDEKGVMELLPSDLKPFQDRAKAVFVSKLKAAGLKPNAEAGAKYSDEKKLPQQQEAPATLGSAQHSDRPISEVSPQSQLQSQRLPAGGHALTLSAAIDSLVAAEVSEDGGSEYQEGRKVVQVDLNGDGAEDAVVLFTIEGQGGGNGSYQALAALYKEPDGWALKQKLIVGGATDIQVLGQNIFGLKVLTHGDDDPMCCPSLESVVRYKWTGTDFAELTAASQSAS</sequence>
<evidence type="ECO:0000313" key="2">
    <source>
        <dbReference type="EMBL" id="ARD70183.1"/>
    </source>
</evidence>
<accession>A0A1V0M5L0</accession>
<dbReference type="EMBL" id="KY494864">
    <property type="protein sequence ID" value="ARD70183.1"/>
    <property type="molecule type" value="Genomic_DNA"/>
</dbReference>
<feature type="compositionally biased region" description="Low complexity" evidence="1">
    <location>
        <begin position="197"/>
        <end position="208"/>
    </location>
</feature>
<proteinExistence type="predicted"/>
<evidence type="ECO:0000256" key="1">
    <source>
        <dbReference type="SAM" id="MobiDB-lite"/>
    </source>
</evidence>
<dbReference type="PROSITE" id="PS51257">
    <property type="entry name" value="PROKAR_LIPOPROTEIN"/>
    <property type="match status" value="1"/>
</dbReference>
<keyword evidence="2" id="KW-0614">Plasmid</keyword>
<name>A0A1V0M5L0_PSEAI</name>
<organism evidence="2">
    <name type="scientific">Pseudomonas aeruginosa</name>
    <dbReference type="NCBI Taxonomy" id="287"/>
    <lineage>
        <taxon>Bacteria</taxon>
        <taxon>Pseudomonadati</taxon>
        <taxon>Pseudomonadota</taxon>
        <taxon>Gammaproteobacteria</taxon>
        <taxon>Pseudomonadales</taxon>
        <taxon>Pseudomonadaceae</taxon>
        <taxon>Pseudomonas</taxon>
    </lineage>
</organism>
<feature type="region of interest" description="Disordered" evidence="1">
    <location>
        <begin position="163"/>
        <end position="208"/>
    </location>
</feature>
<evidence type="ECO:0008006" key="3">
    <source>
        <dbReference type="Google" id="ProtNLM"/>
    </source>
</evidence>
<dbReference type="AlphaFoldDB" id="A0A1V0M5L0"/>
<reference evidence="2" key="1">
    <citation type="submission" date="2017-01" db="EMBL/GenBank/DDBJ databases">
        <title>Complete nucleotide sequence of an IncP-2 blaVIM-2-harboring megaplasmid from Pseudomonas aeruginosa.</title>
        <authorList>
            <person name="Botelho J."/>
            <person name="Grosso F."/>
            <person name="Mabrouk A."/>
            <person name="Peixe L."/>
        </authorList>
    </citation>
    <scope>NUCLEOTIDE SEQUENCE</scope>
    <source>
        <strain evidence="2">FFUP_PS_37</strain>
        <plasmid evidence="2">pJB37</plasmid>
    </source>
</reference>